<sequence length="59" mass="6652">MTHHHVARVLTEALLDHRMNPCGDCLATAELTEVKPGIVMLEVKHDLTCPTYRAKNQNK</sequence>
<reference evidence="1" key="1">
    <citation type="submission" date="2024-07" db="EMBL/GenBank/DDBJ databases">
        <title>Complete genome sequences of cellulolytic bacteria, Kitasatospora sp. CMC57 and Streptomyces sp. CMC78, isolated from Japanese agricultural soil.</title>
        <authorList>
            <person name="Hashimoto T."/>
            <person name="Ito M."/>
            <person name="Iwamoto M."/>
            <person name="Fukahori D."/>
            <person name="Shoda T."/>
            <person name="Sakoda M."/>
            <person name="Morohoshi T."/>
            <person name="Mitsuboshi M."/>
            <person name="Nishizawa T."/>
        </authorList>
    </citation>
    <scope>NUCLEOTIDE SEQUENCE</scope>
    <source>
        <strain evidence="1">CMC78</strain>
    </source>
</reference>
<organism evidence="1">
    <name type="scientific">Streptomyces sp. CMC78</name>
    <dbReference type="NCBI Taxonomy" id="3231512"/>
    <lineage>
        <taxon>Bacteria</taxon>
        <taxon>Bacillati</taxon>
        <taxon>Actinomycetota</taxon>
        <taxon>Actinomycetes</taxon>
        <taxon>Kitasatosporales</taxon>
        <taxon>Streptomycetaceae</taxon>
        <taxon>Streptomyces</taxon>
    </lineage>
</organism>
<accession>A0AB33KB29</accession>
<protein>
    <recommendedName>
        <fullName evidence="2">Transposase</fullName>
    </recommendedName>
</protein>
<dbReference type="KEGG" id="stcm:SCMC78_04560"/>
<name>A0AB33KB29_9ACTN</name>
<dbReference type="AlphaFoldDB" id="A0AB33KB29"/>
<evidence type="ECO:0000313" key="1">
    <source>
        <dbReference type="EMBL" id="BFP50649.1"/>
    </source>
</evidence>
<gene>
    <name evidence="1" type="ORF">SCMC78_04560</name>
</gene>
<proteinExistence type="predicted"/>
<dbReference type="EMBL" id="AP035884">
    <property type="protein sequence ID" value="BFP50649.1"/>
    <property type="molecule type" value="Genomic_DNA"/>
</dbReference>
<evidence type="ECO:0008006" key="2">
    <source>
        <dbReference type="Google" id="ProtNLM"/>
    </source>
</evidence>